<gene>
    <name evidence="6" type="ORF">CONCODRAFT_20589</name>
</gene>
<evidence type="ECO:0000256" key="4">
    <source>
        <dbReference type="ARBA" id="ARBA00023136"/>
    </source>
</evidence>
<evidence type="ECO:0000313" key="7">
    <source>
        <dbReference type="Proteomes" id="UP000070444"/>
    </source>
</evidence>
<dbReference type="OMA" id="LGEWYAE"/>
<keyword evidence="7" id="KW-1185">Reference proteome</keyword>
<protein>
    <recommendedName>
        <fullName evidence="8">Transmembrane protein 234 homolog</fullName>
    </recommendedName>
</protein>
<dbReference type="PANTHER" id="PTHR28668:SF1">
    <property type="entry name" value="TRANSMEMBRANE PROTEIN 234"/>
    <property type="match status" value="1"/>
</dbReference>
<evidence type="ECO:0000256" key="2">
    <source>
        <dbReference type="ARBA" id="ARBA00022692"/>
    </source>
</evidence>
<organism evidence="6 7">
    <name type="scientific">Conidiobolus coronatus (strain ATCC 28846 / CBS 209.66 / NRRL 28638)</name>
    <name type="common">Delacroixia coronata</name>
    <dbReference type="NCBI Taxonomy" id="796925"/>
    <lineage>
        <taxon>Eukaryota</taxon>
        <taxon>Fungi</taxon>
        <taxon>Fungi incertae sedis</taxon>
        <taxon>Zoopagomycota</taxon>
        <taxon>Entomophthoromycotina</taxon>
        <taxon>Entomophthoromycetes</taxon>
        <taxon>Entomophthorales</taxon>
        <taxon>Ancylistaceae</taxon>
        <taxon>Conidiobolus</taxon>
    </lineage>
</organism>
<dbReference type="InterPro" id="IPR018908">
    <property type="entry name" value="TMEM234"/>
</dbReference>
<name>A0A137NSR6_CONC2</name>
<accession>A0A137NSR6</accession>
<feature type="non-terminal residue" evidence="6">
    <location>
        <position position="126"/>
    </location>
</feature>
<evidence type="ECO:0000313" key="6">
    <source>
        <dbReference type="EMBL" id="KXN65742.1"/>
    </source>
</evidence>
<keyword evidence="3 5" id="KW-1133">Transmembrane helix</keyword>
<evidence type="ECO:0000256" key="5">
    <source>
        <dbReference type="SAM" id="Phobius"/>
    </source>
</evidence>
<evidence type="ECO:0000256" key="3">
    <source>
        <dbReference type="ARBA" id="ARBA00022989"/>
    </source>
</evidence>
<dbReference type="PANTHER" id="PTHR28668">
    <property type="entry name" value="TRANSMEMBRANE PROTEIN 234"/>
    <property type="match status" value="1"/>
</dbReference>
<dbReference type="OrthoDB" id="43458at2759"/>
<dbReference type="Proteomes" id="UP000070444">
    <property type="component" value="Unassembled WGS sequence"/>
</dbReference>
<reference evidence="6 7" key="1">
    <citation type="journal article" date="2015" name="Genome Biol. Evol.">
        <title>Phylogenomic analyses indicate that early fungi evolved digesting cell walls of algal ancestors of land plants.</title>
        <authorList>
            <person name="Chang Y."/>
            <person name="Wang S."/>
            <person name="Sekimoto S."/>
            <person name="Aerts A.L."/>
            <person name="Choi C."/>
            <person name="Clum A."/>
            <person name="LaButti K.M."/>
            <person name="Lindquist E.A."/>
            <person name="Yee Ngan C."/>
            <person name="Ohm R.A."/>
            <person name="Salamov A.A."/>
            <person name="Grigoriev I.V."/>
            <person name="Spatafora J.W."/>
            <person name="Berbee M.L."/>
        </authorList>
    </citation>
    <scope>NUCLEOTIDE SEQUENCE [LARGE SCALE GENOMIC DNA]</scope>
    <source>
        <strain evidence="6 7">NRRL 28638</strain>
    </source>
</reference>
<feature type="transmembrane region" description="Helical" evidence="5">
    <location>
        <begin position="53"/>
        <end position="76"/>
    </location>
</feature>
<keyword evidence="2 5" id="KW-0812">Transmembrane</keyword>
<keyword evidence="4 5" id="KW-0472">Membrane</keyword>
<dbReference type="AlphaFoldDB" id="A0A137NSR6"/>
<feature type="transmembrane region" description="Helical" evidence="5">
    <location>
        <begin position="12"/>
        <end position="32"/>
    </location>
</feature>
<dbReference type="Pfam" id="PF10639">
    <property type="entry name" value="TMEM234"/>
    <property type="match status" value="1"/>
</dbReference>
<sequence>METSTTTTTSILYQTLSFLIVGALWGLTNPFIKQGTQPLNNTNSSFITKCITLVTNWKFIVPLALNLCGSSVYYFMLGEAEISLSIPITNAITLCFTIIGDSILSKQNLINMRTGLGILLIVAGIS</sequence>
<proteinExistence type="predicted"/>
<feature type="transmembrane region" description="Helical" evidence="5">
    <location>
        <begin position="82"/>
        <end position="104"/>
    </location>
</feature>
<comment type="subcellular location">
    <subcellularLocation>
        <location evidence="1">Membrane</location>
        <topology evidence="1">Multi-pass membrane protein</topology>
    </subcellularLocation>
</comment>
<dbReference type="EMBL" id="KQ964823">
    <property type="protein sequence ID" value="KXN65742.1"/>
    <property type="molecule type" value="Genomic_DNA"/>
</dbReference>
<dbReference type="GO" id="GO:0016020">
    <property type="term" value="C:membrane"/>
    <property type="evidence" value="ECO:0007669"/>
    <property type="project" value="UniProtKB-SubCell"/>
</dbReference>
<evidence type="ECO:0000256" key="1">
    <source>
        <dbReference type="ARBA" id="ARBA00004141"/>
    </source>
</evidence>
<evidence type="ECO:0008006" key="8">
    <source>
        <dbReference type="Google" id="ProtNLM"/>
    </source>
</evidence>